<sequence>MAAVAENWWRGGVIYHIYPRSFLDTNGDGIGDLPGILRRLDYVASLGVDAVWLSPFFTSPMRDFGYDVSNYRDVDPMFGTLEDFIALLEAAHERDLKIIIDQVYSHTSEDHPWFRESRVNRVNPRADWYVWADAKPDGTPPTNWQSVFGGPSWQWEGRRKQYYMHNFLSSQPDLNLHNPEVQDALLEVARFWLELGVDGFRLDAINFAMHDLELKDNPPSEWPPEWVTRPFDMQIHRYNRSDAAIPQFLERLRSVLDAYDARFSVAEVFGPTPLVEMQTFTSPGRIHSAYNFDFLYAEKLTGDHVRQCIEAWAGDQVESWPSWAFSNHDAPRSASRWARSAEPADLKRQAKLNLLLLLALRGSLFLYQGEELGLPQSDVPFEALQDPEAIANWPHTLGRDGARTPFPWTEDRDAGFSTVPPWLPVDHRHPQLSVTSQETDPKSVLNFLRRALALRRAMPALQDGGMTFIEGAADEDLLVFLRGTAPDETLCTYNFGDHAITWQPEDPEAWEIVLATGSRAHGPPGSTIPPRSGYWAVRRRYI</sequence>
<accession>E0TD36</accession>
<keyword evidence="2" id="KW-0378">Hydrolase</keyword>
<gene>
    <name evidence="5" type="ordered locus">PB2503_03092</name>
</gene>
<dbReference type="KEGG" id="pbr:PB2503_03092"/>
<dbReference type="CAZy" id="GH13">
    <property type="family name" value="Glycoside Hydrolase Family 13"/>
</dbReference>
<dbReference type="PANTHER" id="PTHR10357:SF179">
    <property type="entry name" value="NEUTRAL AND BASIC AMINO ACID TRANSPORT PROTEIN RBAT"/>
    <property type="match status" value="1"/>
</dbReference>
<dbReference type="CDD" id="cd11330">
    <property type="entry name" value="AmyAc_OligoGlu"/>
    <property type="match status" value="1"/>
</dbReference>
<dbReference type="Gene3D" id="3.90.400.10">
    <property type="entry name" value="Oligo-1,6-glucosidase, Domain 2"/>
    <property type="match status" value="1"/>
</dbReference>
<dbReference type="InterPro" id="IPR006047">
    <property type="entry name" value="GH13_cat_dom"/>
</dbReference>
<dbReference type="InterPro" id="IPR017853">
    <property type="entry name" value="GH"/>
</dbReference>
<dbReference type="STRING" id="314260.PB2503_03092"/>
<dbReference type="Pfam" id="PF00128">
    <property type="entry name" value="Alpha-amylase"/>
    <property type="match status" value="1"/>
</dbReference>
<evidence type="ECO:0000313" key="5">
    <source>
        <dbReference type="EMBL" id="ADM08695.1"/>
    </source>
</evidence>
<dbReference type="EMBL" id="CP002156">
    <property type="protein sequence ID" value="ADM08695.1"/>
    <property type="molecule type" value="Genomic_DNA"/>
</dbReference>
<dbReference type="FunFam" id="3.90.400.10:FF:000002">
    <property type="entry name" value="Sucrose isomerase"/>
    <property type="match status" value="1"/>
</dbReference>
<dbReference type="SUPFAM" id="SSF51445">
    <property type="entry name" value="(Trans)glycosidases"/>
    <property type="match status" value="1"/>
</dbReference>
<dbReference type="OrthoDB" id="9805159at2"/>
<dbReference type="SMART" id="SM00642">
    <property type="entry name" value="Aamy"/>
    <property type="match status" value="1"/>
</dbReference>
<dbReference type="AlphaFoldDB" id="E0TD36"/>
<organism evidence="5 6">
    <name type="scientific">Parvularcula bermudensis (strain ATCC BAA-594 / HTCC2503 / KCTC 12087)</name>
    <dbReference type="NCBI Taxonomy" id="314260"/>
    <lineage>
        <taxon>Bacteria</taxon>
        <taxon>Pseudomonadati</taxon>
        <taxon>Pseudomonadota</taxon>
        <taxon>Alphaproteobacteria</taxon>
        <taxon>Parvularculales</taxon>
        <taxon>Parvularculaceae</taxon>
        <taxon>Parvularcula</taxon>
    </lineage>
</organism>
<evidence type="ECO:0000256" key="2">
    <source>
        <dbReference type="ARBA" id="ARBA00022801"/>
    </source>
</evidence>
<dbReference type="eggNOG" id="COG0366">
    <property type="taxonomic scope" value="Bacteria"/>
</dbReference>
<dbReference type="PANTHER" id="PTHR10357">
    <property type="entry name" value="ALPHA-AMYLASE FAMILY MEMBER"/>
    <property type="match status" value="1"/>
</dbReference>
<evidence type="ECO:0000256" key="3">
    <source>
        <dbReference type="ARBA" id="ARBA00023295"/>
    </source>
</evidence>
<evidence type="ECO:0000256" key="1">
    <source>
        <dbReference type="ARBA" id="ARBA00008061"/>
    </source>
</evidence>
<feature type="domain" description="Glycosyl hydrolase family 13 catalytic" evidence="4">
    <location>
        <begin position="16"/>
        <end position="403"/>
    </location>
</feature>
<reference evidence="5 6" key="2">
    <citation type="journal article" date="2011" name="J. Bacteriol.">
        <title>Complete genome sequence of strain HTCC2503T of Parvularcula bermudensis, the type species of the order "Parvularculales" in the class Alphaproteobacteria.</title>
        <authorList>
            <person name="Oh H.M."/>
            <person name="Kang I."/>
            <person name="Vergin K.L."/>
            <person name="Kang D."/>
            <person name="Rhee K.H."/>
            <person name="Giovannoni S.J."/>
            <person name="Cho J.C."/>
        </authorList>
    </citation>
    <scope>NUCLEOTIDE SEQUENCE [LARGE SCALE GENOMIC DNA]</scope>
    <source>
        <strain evidence="6">ATCC BAA-594 / HTCC2503 / KCTC 12087</strain>
    </source>
</reference>
<proteinExistence type="inferred from homology"/>
<dbReference type="GO" id="GO:0009313">
    <property type="term" value="P:oligosaccharide catabolic process"/>
    <property type="evidence" value="ECO:0007669"/>
    <property type="project" value="TreeGrafter"/>
</dbReference>
<protein>
    <submittedName>
        <fullName evidence="5">Alpha amylase family protein</fullName>
    </submittedName>
</protein>
<dbReference type="InterPro" id="IPR045857">
    <property type="entry name" value="O16G_dom_2"/>
</dbReference>
<dbReference type="GO" id="GO:0004556">
    <property type="term" value="F:alpha-amylase activity"/>
    <property type="evidence" value="ECO:0007669"/>
    <property type="project" value="TreeGrafter"/>
</dbReference>
<name>E0TD36_PARBH</name>
<reference evidence="6" key="1">
    <citation type="submission" date="2010-08" db="EMBL/GenBank/DDBJ databases">
        <title>Genome sequence of Parvularcula bermudensis HTCC2503.</title>
        <authorList>
            <person name="Kang D.-M."/>
            <person name="Oh H.-M."/>
            <person name="Cho J.-C."/>
        </authorList>
    </citation>
    <scope>NUCLEOTIDE SEQUENCE [LARGE SCALE GENOMIC DNA]</scope>
    <source>
        <strain evidence="6">ATCC BAA-594 / HTCC2503 / KCTC 12087</strain>
    </source>
</reference>
<evidence type="ECO:0000259" key="4">
    <source>
        <dbReference type="SMART" id="SM00642"/>
    </source>
</evidence>
<dbReference type="HOGENOM" id="CLU_006462_2_3_5"/>
<dbReference type="Proteomes" id="UP000001302">
    <property type="component" value="Chromosome"/>
</dbReference>
<comment type="similarity">
    <text evidence="1">Belongs to the glycosyl hydrolase 13 family.</text>
</comment>
<keyword evidence="6" id="KW-1185">Reference proteome</keyword>
<dbReference type="Gene3D" id="3.20.20.80">
    <property type="entry name" value="Glycosidases"/>
    <property type="match status" value="1"/>
</dbReference>
<keyword evidence="3" id="KW-0326">Glycosidase</keyword>
<evidence type="ECO:0000313" key="6">
    <source>
        <dbReference type="Proteomes" id="UP000001302"/>
    </source>
</evidence>